<comment type="caution">
    <text evidence="2">The sequence shown here is derived from an EMBL/GenBank/DDBJ whole genome shotgun (WGS) entry which is preliminary data.</text>
</comment>
<dbReference type="InterPro" id="IPR027417">
    <property type="entry name" value="P-loop_NTPase"/>
</dbReference>
<dbReference type="Gene3D" id="3.40.50.300">
    <property type="entry name" value="P-loop containing nucleotide triphosphate hydrolases"/>
    <property type="match status" value="1"/>
</dbReference>
<dbReference type="Proteomes" id="UP001153678">
    <property type="component" value="Unassembled WGS sequence"/>
</dbReference>
<reference evidence="2" key="1">
    <citation type="submission" date="2022-08" db="EMBL/GenBank/DDBJ databases">
        <authorList>
            <person name="Kallberg Y."/>
            <person name="Tangrot J."/>
            <person name="Rosling A."/>
        </authorList>
    </citation>
    <scope>NUCLEOTIDE SEQUENCE</scope>
    <source>
        <strain evidence="2">Wild A</strain>
    </source>
</reference>
<sequence length="103" mass="11506">MNGTSGKKLNDIYFLAWEKGLKTTYYLRTLGASQIEKSTLDASKFDEINMNKKALLITIEGIDGSGKSTLIEKLSEKLPNSLITREPRGTELGKMVHELTDKQ</sequence>
<dbReference type="Pfam" id="PF02223">
    <property type="entry name" value="Thymidylate_kin"/>
    <property type="match status" value="1"/>
</dbReference>
<feature type="non-terminal residue" evidence="2">
    <location>
        <position position="1"/>
    </location>
</feature>
<gene>
    <name evidence="2" type="ORF">FWILDA_LOCUS18882</name>
</gene>
<name>A0A9W4TBF9_9GLOM</name>
<dbReference type="InterPro" id="IPR039430">
    <property type="entry name" value="Thymidylate_kin-like_dom"/>
</dbReference>
<feature type="domain" description="Thymidylate kinase-like" evidence="1">
    <location>
        <begin position="59"/>
        <end position="100"/>
    </location>
</feature>
<proteinExistence type="predicted"/>
<protein>
    <submittedName>
        <fullName evidence="2">4930_t:CDS:1</fullName>
    </submittedName>
</protein>
<dbReference type="AlphaFoldDB" id="A0A9W4TBF9"/>
<accession>A0A9W4TBF9</accession>
<keyword evidence="3" id="KW-1185">Reference proteome</keyword>
<dbReference type="SUPFAM" id="SSF52540">
    <property type="entry name" value="P-loop containing nucleoside triphosphate hydrolases"/>
    <property type="match status" value="1"/>
</dbReference>
<evidence type="ECO:0000259" key="1">
    <source>
        <dbReference type="Pfam" id="PF02223"/>
    </source>
</evidence>
<organism evidence="2 3">
    <name type="scientific">Funneliformis geosporum</name>
    <dbReference type="NCBI Taxonomy" id="1117311"/>
    <lineage>
        <taxon>Eukaryota</taxon>
        <taxon>Fungi</taxon>
        <taxon>Fungi incertae sedis</taxon>
        <taxon>Mucoromycota</taxon>
        <taxon>Glomeromycotina</taxon>
        <taxon>Glomeromycetes</taxon>
        <taxon>Glomerales</taxon>
        <taxon>Glomeraceae</taxon>
        <taxon>Funneliformis</taxon>
    </lineage>
</organism>
<evidence type="ECO:0000313" key="2">
    <source>
        <dbReference type="EMBL" id="CAI2199057.1"/>
    </source>
</evidence>
<dbReference type="EMBL" id="CAMKVN010020169">
    <property type="protein sequence ID" value="CAI2199057.1"/>
    <property type="molecule type" value="Genomic_DNA"/>
</dbReference>
<evidence type="ECO:0000313" key="3">
    <source>
        <dbReference type="Proteomes" id="UP001153678"/>
    </source>
</evidence>
<dbReference type="OrthoDB" id="2420634at2759"/>